<sequence>MLHLITLSYCGKAAFQALLRSNFPKTNTVNVRLEVASSDFQHAPPHHTRIAARLPFRLHYGRKCIDSRKRWFQHGDDRCGRDGGSINAVLDLKFGQEVRKIGRRRFLASKISEVSIYSRPRGRFGTPDLKGAHSCLPHQLGFHRS</sequence>
<accession>A0A224YFM7</accession>
<dbReference type="AlphaFoldDB" id="A0A224YFM7"/>
<reference evidence="1" key="1">
    <citation type="journal article" date="2017" name="Parasit. Vectors">
        <title>Sialotranscriptomics of Rhipicephalus zambeziensis reveals intricate expression profiles of secretory proteins and suggests tight temporal transcriptional regulation during blood-feeding.</title>
        <authorList>
            <person name="de Castro M.H."/>
            <person name="de Klerk D."/>
            <person name="Pienaar R."/>
            <person name="Rees D.J.G."/>
            <person name="Mans B.J."/>
        </authorList>
    </citation>
    <scope>NUCLEOTIDE SEQUENCE</scope>
    <source>
        <tissue evidence="1">Salivary glands</tissue>
    </source>
</reference>
<dbReference type="EMBL" id="GFPF01001618">
    <property type="protein sequence ID" value="MAA12764.1"/>
    <property type="molecule type" value="Transcribed_RNA"/>
</dbReference>
<protein>
    <submittedName>
        <fullName evidence="1">Uncharacterized protein</fullName>
    </submittedName>
</protein>
<evidence type="ECO:0000313" key="1">
    <source>
        <dbReference type="EMBL" id="MAA12764.1"/>
    </source>
</evidence>
<organism evidence="1">
    <name type="scientific">Rhipicephalus zambeziensis</name>
    <dbReference type="NCBI Taxonomy" id="60191"/>
    <lineage>
        <taxon>Eukaryota</taxon>
        <taxon>Metazoa</taxon>
        <taxon>Ecdysozoa</taxon>
        <taxon>Arthropoda</taxon>
        <taxon>Chelicerata</taxon>
        <taxon>Arachnida</taxon>
        <taxon>Acari</taxon>
        <taxon>Parasitiformes</taxon>
        <taxon>Ixodida</taxon>
        <taxon>Ixodoidea</taxon>
        <taxon>Ixodidae</taxon>
        <taxon>Rhipicephalinae</taxon>
        <taxon>Rhipicephalus</taxon>
        <taxon>Rhipicephalus</taxon>
    </lineage>
</organism>
<proteinExistence type="predicted"/>
<name>A0A224YFM7_9ACAR</name>